<dbReference type="OrthoDB" id="265717at2759"/>
<comment type="caution">
    <text evidence="1">The sequence shown here is derived from an EMBL/GenBank/DDBJ whole genome shotgun (WGS) entry which is preliminary data.</text>
</comment>
<accession>A0A9P4VSX5</accession>
<gene>
    <name evidence="1" type="ORF">M501DRAFT_1003545</name>
</gene>
<dbReference type="PANTHER" id="PTHR40257">
    <property type="match status" value="1"/>
</dbReference>
<evidence type="ECO:0000313" key="2">
    <source>
        <dbReference type="Proteomes" id="UP000799429"/>
    </source>
</evidence>
<proteinExistence type="predicted"/>
<name>A0A9P4VSX5_9PEZI</name>
<organism evidence="1 2">
    <name type="scientific">Patellaria atrata CBS 101060</name>
    <dbReference type="NCBI Taxonomy" id="1346257"/>
    <lineage>
        <taxon>Eukaryota</taxon>
        <taxon>Fungi</taxon>
        <taxon>Dikarya</taxon>
        <taxon>Ascomycota</taxon>
        <taxon>Pezizomycotina</taxon>
        <taxon>Dothideomycetes</taxon>
        <taxon>Dothideomycetes incertae sedis</taxon>
        <taxon>Patellariales</taxon>
        <taxon>Patellariaceae</taxon>
        <taxon>Patellaria</taxon>
    </lineage>
</organism>
<protein>
    <submittedName>
        <fullName evidence="1">Uncharacterized protein</fullName>
    </submittedName>
</protein>
<reference evidence="1" key="1">
    <citation type="journal article" date="2020" name="Stud. Mycol.">
        <title>101 Dothideomycetes genomes: a test case for predicting lifestyles and emergence of pathogens.</title>
        <authorList>
            <person name="Haridas S."/>
            <person name="Albert R."/>
            <person name="Binder M."/>
            <person name="Bloem J."/>
            <person name="Labutti K."/>
            <person name="Salamov A."/>
            <person name="Andreopoulos B."/>
            <person name="Baker S."/>
            <person name="Barry K."/>
            <person name="Bills G."/>
            <person name="Bluhm B."/>
            <person name="Cannon C."/>
            <person name="Castanera R."/>
            <person name="Culley D."/>
            <person name="Daum C."/>
            <person name="Ezra D."/>
            <person name="Gonzalez J."/>
            <person name="Henrissat B."/>
            <person name="Kuo A."/>
            <person name="Liang C."/>
            <person name="Lipzen A."/>
            <person name="Lutzoni F."/>
            <person name="Magnuson J."/>
            <person name="Mondo S."/>
            <person name="Nolan M."/>
            <person name="Ohm R."/>
            <person name="Pangilinan J."/>
            <person name="Park H.-J."/>
            <person name="Ramirez L."/>
            <person name="Alfaro M."/>
            <person name="Sun H."/>
            <person name="Tritt A."/>
            <person name="Yoshinaga Y."/>
            <person name="Zwiers L.-H."/>
            <person name="Turgeon B."/>
            <person name="Goodwin S."/>
            <person name="Spatafora J."/>
            <person name="Crous P."/>
            <person name="Grigoriev I."/>
        </authorList>
    </citation>
    <scope>NUCLEOTIDE SEQUENCE</scope>
    <source>
        <strain evidence="1">CBS 101060</strain>
    </source>
</reference>
<dbReference type="Gene3D" id="3.30.70.100">
    <property type="match status" value="1"/>
</dbReference>
<dbReference type="Proteomes" id="UP000799429">
    <property type="component" value="Unassembled WGS sequence"/>
</dbReference>
<evidence type="ECO:0000313" key="1">
    <source>
        <dbReference type="EMBL" id="KAF2839009.1"/>
    </source>
</evidence>
<dbReference type="AlphaFoldDB" id="A0A9P4VSX5"/>
<dbReference type="EMBL" id="MU006095">
    <property type="protein sequence ID" value="KAF2839009.1"/>
    <property type="molecule type" value="Genomic_DNA"/>
</dbReference>
<sequence>MPVCNIHLLSLNVPISAFQTALRTTQVTPLVISKVIRWIIRPTTLSTSVLLNEQWDLLLILASQSPLPKSLRKLVRKQWSVSAGIPSRLIGGFRERNQELLHMSKDRVPPLTGALQKPRIANSAQNLELTEELREWMENFSQQEGASPVSMLNLLSFKPNMKESYIQYGKAFAESIGVKRGGNAKIVGTVVEVNGRKRTSNQDQSLDDETLWDEVALAHYPSIWHFADMAASDDYQEVNHRFRVPALRDTLILCTIEIALEQDAKARL</sequence>
<dbReference type="PANTHER" id="PTHR40257:SF1">
    <property type="entry name" value="DUF1330 DOMAIN-CONTAINING PROTEIN"/>
    <property type="match status" value="1"/>
</dbReference>
<keyword evidence="2" id="KW-1185">Reference proteome</keyword>